<dbReference type="GO" id="GO:0051123">
    <property type="term" value="P:RNA polymerase II preinitiation complex assembly"/>
    <property type="evidence" value="ECO:0007669"/>
    <property type="project" value="TreeGrafter"/>
</dbReference>
<evidence type="ECO:0000256" key="2">
    <source>
        <dbReference type="ARBA" id="ARBA00023242"/>
    </source>
</evidence>
<feature type="domain" description="Transcription factor CBF/NF-Y/archaeal histone" evidence="4">
    <location>
        <begin position="22"/>
        <end position="86"/>
    </location>
</feature>
<name>A0A0P1BMT1_9BASI</name>
<dbReference type="GO" id="GO:0017054">
    <property type="term" value="C:negative cofactor 2 complex"/>
    <property type="evidence" value="ECO:0007669"/>
    <property type="project" value="InterPro"/>
</dbReference>
<dbReference type="OrthoDB" id="601405at2759"/>
<keyword evidence="6" id="KW-1185">Reference proteome</keyword>
<reference evidence="5 6" key="1">
    <citation type="submission" date="2014-09" db="EMBL/GenBank/DDBJ databases">
        <authorList>
            <person name="Magalhaes I.L.F."/>
            <person name="Oliveira U."/>
            <person name="Santos F.R."/>
            <person name="Vidigal T.H.D.A."/>
            <person name="Brescovit A.D."/>
            <person name="Santos A.J."/>
        </authorList>
    </citation>
    <scope>NUCLEOTIDE SEQUENCE [LARGE SCALE GENOMIC DNA]</scope>
</reference>
<dbReference type="EMBL" id="CCYA01000254">
    <property type="protein sequence ID" value="CEH17460.1"/>
    <property type="molecule type" value="Genomic_DNA"/>
</dbReference>
<dbReference type="GO" id="GO:0046982">
    <property type="term" value="F:protein heterodimerization activity"/>
    <property type="evidence" value="ECO:0007669"/>
    <property type="project" value="InterPro"/>
</dbReference>
<dbReference type="CDD" id="cd22905">
    <property type="entry name" value="HFD_Dr1"/>
    <property type="match status" value="1"/>
</dbReference>
<dbReference type="PANTHER" id="PTHR46138:SF1">
    <property type="entry name" value="PROTEIN DR1"/>
    <property type="match status" value="1"/>
</dbReference>
<dbReference type="AlphaFoldDB" id="A0A0P1BMT1"/>
<dbReference type="InterPro" id="IPR042225">
    <property type="entry name" value="Ncb2"/>
</dbReference>
<comment type="subcellular location">
    <subcellularLocation>
        <location evidence="1">Nucleus</location>
    </subcellularLocation>
</comment>
<dbReference type="Proteomes" id="UP000054845">
    <property type="component" value="Unassembled WGS sequence"/>
</dbReference>
<dbReference type="GO" id="GO:0017025">
    <property type="term" value="F:TBP-class protein binding"/>
    <property type="evidence" value="ECO:0007669"/>
    <property type="project" value="TreeGrafter"/>
</dbReference>
<feature type="region of interest" description="Disordered" evidence="3">
    <location>
        <begin position="1"/>
        <end position="21"/>
    </location>
</feature>
<dbReference type="GO" id="GO:0016251">
    <property type="term" value="F:RNA polymerase II general transcription initiation factor activity"/>
    <property type="evidence" value="ECO:0007669"/>
    <property type="project" value="TreeGrafter"/>
</dbReference>
<dbReference type="Pfam" id="PF00808">
    <property type="entry name" value="CBFD_NFYB_HMF"/>
    <property type="match status" value="1"/>
</dbReference>
<dbReference type="GO" id="GO:0000122">
    <property type="term" value="P:negative regulation of transcription by RNA polymerase II"/>
    <property type="evidence" value="ECO:0007669"/>
    <property type="project" value="InterPro"/>
</dbReference>
<evidence type="ECO:0000313" key="6">
    <source>
        <dbReference type="Proteomes" id="UP000054845"/>
    </source>
</evidence>
<dbReference type="FunFam" id="1.10.20.10:FF:000019">
    <property type="entry name" value="Negative cofactor 2 beta"/>
    <property type="match status" value="1"/>
</dbReference>
<dbReference type="Gene3D" id="1.10.20.10">
    <property type="entry name" value="Histone, subunit A"/>
    <property type="match status" value="1"/>
</dbReference>
<sequence>MSDEETYGASGSGGGGGDDELSLPRATVQKIIAELIPADMSCARETRDLVIECCVEFIHLLSSESNDVCERASKKTIAPEHVVAALKDLGFEAYTAEIAEILEEHKVQLKDRERKTGKMEKSGLSMEELERQQQLLFAASAARYDPSSH</sequence>
<dbReference type="PANTHER" id="PTHR46138">
    <property type="entry name" value="PROTEIN DR1"/>
    <property type="match status" value="1"/>
</dbReference>
<accession>A0A0P1BMT1</accession>
<keyword evidence="2" id="KW-0539">Nucleus</keyword>
<evidence type="ECO:0000259" key="4">
    <source>
        <dbReference type="Pfam" id="PF00808"/>
    </source>
</evidence>
<protein>
    <submittedName>
        <fullName evidence="5">Histone-fold-containing protein</fullName>
    </submittedName>
</protein>
<dbReference type="SUPFAM" id="SSF47113">
    <property type="entry name" value="Histone-fold"/>
    <property type="match status" value="1"/>
</dbReference>
<dbReference type="InterPro" id="IPR003958">
    <property type="entry name" value="CBFA_NFYB_domain"/>
</dbReference>
<evidence type="ECO:0000256" key="1">
    <source>
        <dbReference type="ARBA" id="ARBA00004123"/>
    </source>
</evidence>
<evidence type="ECO:0000256" key="3">
    <source>
        <dbReference type="SAM" id="MobiDB-lite"/>
    </source>
</evidence>
<evidence type="ECO:0000313" key="5">
    <source>
        <dbReference type="EMBL" id="CEH17460.1"/>
    </source>
</evidence>
<dbReference type="STRING" id="401625.A0A0P1BMT1"/>
<proteinExistence type="predicted"/>
<dbReference type="InterPro" id="IPR009072">
    <property type="entry name" value="Histone-fold"/>
</dbReference>
<organism evidence="5 6">
    <name type="scientific">Ceraceosorus bombacis</name>
    <dbReference type="NCBI Taxonomy" id="401625"/>
    <lineage>
        <taxon>Eukaryota</taxon>
        <taxon>Fungi</taxon>
        <taxon>Dikarya</taxon>
        <taxon>Basidiomycota</taxon>
        <taxon>Ustilaginomycotina</taxon>
        <taxon>Exobasidiomycetes</taxon>
        <taxon>Ceraceosorales</taxon>
        <taxon>Ceraceosoraceae</taxon>
        <taxon>Ceraceosorus</taxon>
    </lineage>
</organism>